<accession>A0ACC2UH46</accession>
<evidence type="ECO:0000313" key="2">
    <source>
        <dbReference type="Proteomes" id="UP001165960"/>
    </source>
</evidence>
<dbReference type="EMBL" id="QTSX02000731">
    <property type="protein sequence ID" value="KAJ9086129.1"/>
    <property type="molecule type" value="Genomic_DNA"/>
</dbReference>
<sequence>MAKIKSFLWFTLGLGLVSAGGIDEERDGKSYTQVADVINDSAEMMSPQDKEGSASHQYNPGLGGISQQPTPFPQPNYPQQPPIAISLPQTPPILTFPLTQSPQQPPQIPLFPIQQPPNYPQPIPIPYPVQTTPSIQYPIQTTPAIQYPSPIPYPQPMPYPSPSPIPYPQQQPMPYPSPSIIPYPQPMPYPSPSPMPYPQLPPIVYPQLPSIPYPQPPPPQVFPQYPTIPNYPPPVYPLPTIYPVYPHPPIYPQPSNDFPSPINDFPAYPADNFHMVAESGTVCQINGNPNTPCRGKCPPCWMRNPTTGQEECYEKSPRTSMCQGLPGMRDQTYLMPQITPSIIRFKGCFRQGDRQQPCFPGSQCPPCWSVDYRDQAFQCFEFVAGTVGMCPPGLNSVSIRPLSYLPFEQNSSAESFSVEQTPSVCYINGNLRMPCSGNFCPPCWDFNQVLNAYTCRDFIGTSMQCGGEAIPGGPPATVDTFKMMIYSRPGYFRTATCYHGGMLNYPCQGNRCPPCWRFNFISKRASCYARIHIAPNTPPICPPWDGMMDLVRLGVFPPPSGEVINIAEDSIVVTSIVPPPLVFPEIPPQYSPLVSAPINMMPPPLITPLTNPLPIVSPPVALITPPVVNPVPIPLPNPVSIPPRPIISPVVASTNPMLPPNYTPIQQQPYPYSKKPPRHQKSLTAALNATSLTN</sequence>
<protein>
    <submittedName>
        <fullName evidence="1">Uncharacterized protein</fullName>
    </submittedName>
</protein>
<name>A0ACC2UH46_9FUNG</name>
<dbReference type="Proteomes" id="UP001165960">
    <property type="component" value="Unassembled WGS sequence"/>
</dbReference>
<gene>
    <name evidence="1" type="ORF">DSO57_1007243</name>
</gene>
<keyword evidence="2" id="KW-1185">Reference proteome</keyword>
<comment type="caution">
    <text evidence="1">The sequence shown here is derived from an EMBL/GenBank/DDBJ whole genome shotgun (WGS) entry which is preliminary data.</text>
</comment>
<reference evidence="1" key="1">
    <citation type="submission" date="2022-04" db="EMBL/GenBank/DDBJ databases">
        <title>Genome of the entomopathogenic fungus Entomophthora muscae.</title>
        <authorList>
            <person name="Elya C."/>
            <person name="Lovett B.R."/>
            <person name="Lee E."/>
            <person name="Macias A.M."/>
            <person name="Hajek A.E."/>
            <person name="De Bivort B.L."/>
            <person name="Kasson M.T."/>
            <person name="De Fine Licht H.H."/>
            <person name="Stajich J.E."/>
        </authorList>
    </citation>
    <scope>NUCLEOTIDE SEQUENCE</scope>
    <source>
        <strain evidence="1">Berkeley</strain>
    </source>
</reference>
<evidence type="ECO:0000313" key="1">
    <source>
        <dbReference type="EMBL" id="KAJ9086129.1"/>
    </source>
</evidence>
<organism evidence="1 2">
    <name type="scientific">Entomophthora muscae</name>
    <dbReference type="NCBI Taxonomy" id="34485"/>
    <lineage>
        <taxon>Eukaryota</taxon>
        <taxon>Fungi</taxon>
        <taxon>Fungi incertae sedis</taxon>
        <taxon>Zoopagomycota</taxon>
        <taxon>Entomophthoromycotina</taxon>
        <taxon>Entomophthoromycetes</taxon>
        <taxon>Entomophthorales</taxon>
        <taxon>Entomophthoraceae</taxon>
        <taxon>Entomophthora</taxon>
    </lineage>
</organism>
<proteinExistence type="predicted"/>